<evidence type="ECO:0000256" key="1">
    <source>
        <dbReference type="SAM" id="Phobius"/>
    </source>
</evidence>
<feature type="transmembrane region" description="Helical" evidence="1">
    <location>
        <begin position="53"/>
        <end position="70"/>
    </location>
</feature>
<reference evidence="2" key="1">
    <citation type="journal article" date="2023" name="Mol. Phylogenet. Evol.">
        <title>Genome-scale phylogeny and comparative genomics of the fungal order Sordariales.</title>
        <authorList>
            <person name="Hensen N."/>
            <person name="Bonometti L."/>
            <person name="Westerberg I."/>
            <person name="Brannstrom I.O."/>
            <person name="Guillou S."/>
            <person name="Cros-Aarteil S."/>
            <person name="Calhoun S."/>
            <person name="Haridas S."/>
            <person name="Kuo A."/>
            <person name="Mondo S."/>
            <person name="Pangilinan J."/>
            <person name="Riley R."/>
            <person name="LaButti K."/>
            <person name="Andreopoulos B."/>
            <person name="Lipzen A."/>
            <person name="Chen C."/>
            <person name="Yan M."/>
            <person name="Daum C."/>
            <person name="Ng V."/>
            <person name="Clum A."/>
            <person name="Steindorff A."/>
            <person name="Ohm R.A."/>
            <person name="Martin F."/>
            <person name="Silar P."/>
            <person name="Natvig D.O."/>
            <person name="Lalanne C."/>
            <person name="Gautier V."/>
            <person name="Ament-Velasquez S.L."/>
            <person name="Kruys A."/>
            <person name="Hutchinson M.I."/>
            <person name="Powell A.J."/>
            <person name="Barry K."/>
            <person name="Miller A.N."/>
            <person name="Grigoriev I.V."/>
            <person name="Debuchy R."/>
            <person name="Gladieux P."/>
            <person name="Hiltunen Thoren M."/>
            <person name="Johannesson H."/>
        </authorList>
    </citation>
    <scope>NUCLEOTIDE SEQUENCE</scope>
    <source>
        <strain evidence="2">CBS 757.83</strain>
    </source>
</reference>
<dbReference type="Proteomes" id="UP001305647">
    <property type="component" value="Unassembled WGS sequence"/>
</dbReference>
<dbReference type="EMBL" id="MU863676">
    <property type="protein sequence ID" value="KAK4097396.1"/>
    <property type="molecule type" value="Genomic_DNA"/>
</dbReference>
<keyword evidence="3" id="KW-1185">Reference proteome</keyword>
<keyword evidence="1" id="KW-0812">Transmembrane</keyword>
<keyword evidence="1" id="KW-0472">Membrane</keyword>
<accession>A0AAN6PXW8</accession>
<gene>
    <name evidence="2" type="ORF">N658DRAFT_292312</name>
</gene>
<dbReference type="AlphaFoldDB" id="A0AAN6PXW8"/>
<name>A0AAN6PXW8_9PEZI</name>
<evidence type="ECO:0008006" key="4">
    <source>
        <dbReference type="Google" id="ProtNLM"/>
    </source>
</evidence>
<proteinExistence type="predicted"/>
<keyword evidence="1" id="KW-1133">Transmembrane helix</keyword>
<protein>
    <recommendedName>
        <fullName evidence="4">Transmembrane protein</fullName>
    </recommendedName>
</protein>
<evidence type="ECO:0000313" key="3">
    <source>
        <dbReference type="Proteomes" id="UP001305647"/>
    </source>
</evidence>
<comment type="caution">
    <text evidence="2">The sequence shown here is derived from an EMBL/GenBank/DDBJ whole genome shotgun (WGS) entry which is preliminary data.</text>
</comment>
<feature type="transmembrane region" description="Helical" evidence="1">
    <location>
        <begin position="12"/>
        <end position="33"/>
    </location>
</feature>
<organism evidence="2 3">
    <name type="scientific">Parathielavia hyrcaniae</name>
    <dbReference type="NCBI Taxonomy" id="113614"/>
    <lineage>
        <taxon>Eukaryota</taxon>
        <taxon>Fungi</taxon>
        <taxon>Dikarya</taxon>
        <taxon>Ascomycota</taxon>
        <taxon>Pezizomycotina</taxon>
        <taxon>Sordariomycetes</taxon>
        <taxon>Sordariomycetidae</taxon>
        <taxon>Sordariales</taxon>
        <taxon>Chaetomiaceae</taxon>
        <taxon>Parathielavia</taxon>
    </lineage>
</organism>
<reference evidence="2" key="2">
    <citation type="submission" date="2023-05" db="EMBL/GenBank/DDBJ databases">
        <authorList>
            <consortium name="Lawrence Berkeley National Laboratory"/>
            <person name="Steindorff A."/>
            <person name="Hensen N."/>
            <person name="Bonometti L."/>
            <person name="Westerberg I."/>
            <person name="Brannstrom I.O."/>
            <person name="Guillou S."/>
            <person name="Cros-Aarteil S."/>
            <person name="Calhoun S."/>
            <person name="Haridas S."/>
            <person name="Kuo A."/>
            <person name="Mondo S."/>
            <person name="Pangilinan J."/>
            <person name="Riley R."/>
            <person name="Labutti K."/>
            <person name="Andreopoulos B."/>
            <person name="Lipzen A."/>
            <person name="Chen C."/>
            <person name="Yanf M."/>
            <person name="Daum C."/>
            <person name="Ng V."/>
            <person name="Clum A."/>
            <person name="Ohm R."/>
            <person name="Martin F."/>
            <person name="Silar P."/>
            <person name="Natvig D."/>
            <person name="Lalanne C."/>
            <person name="Gautier V."/>
            <person name="Ament-Velasquez S.L."/>
            <person name="Kruys A."/>
            <person name="Hutchinson M.I."/>
            <person name="Powell A.J."/>
            <person name="Barry K."/>
            <person name="Miller A.N."/>
            <person name="Grigoriev I.V."/>
            <person name="Debuchy R."/>
            <person name="Gladieux P."/>
            <person name="Thoren M.H."/>
            <person name="Johannesson H."/>
        </authorList>
    </citation>
    <scope>NUCLEOTIDE SEQUENCE</scope>
    <source>
        <strain evidence="2">CBS 757.83</strain>
    </source>
</reference>
<evidence type="ECO:0000313" key="2">
    <source>
        <dbReference type="EMBL" id="KAK4097396.1"/>
    </source>
</evidence>
<sequence>MKWLEWRALSVLGSVRGAIASAVGSVTWVLGFVERWDGMGWDGIPIIDASPNWLFVFRLFMIWFQVWFVDGHGAVFRKHHAIRLYVVLTVWIFLVGCFRVWWLTASWRRRYIFKV</sequence>
<feature type="transmembrane region" description="Helical" evidence="1">
    <location>
        <begin position="82"/>
        <end position="102"/>
    </location>
</feature>